<keyword evidence="2" id="KW-0540">Nuclease</keyword>
<dbReference type="InterPro" id="IPR012296">
    <property type="entry name" value="Nuclease_put_TT1808"/>
</dbReference>
<dbReference type="AlphaFoldDB" id="A0A2K8SMP4"/>
<dbReference type="InterPro" id="IPR008538">
    <property type="entry name" value="Uma2"/>
</dbReference>
<protein>
    <submittedName>
        <fullName evidence="2">Endonuclease, Uma2 family</fullName>
    </submittedName>
</protein>
<evidence type="ECO:0000259" key="1">
    <source>
        <dbReference type="Pfam" id="PF05685"/>
    </source>
</evidence>
<gene>
    <name evidence="2" type="ORF">COO91_02599</name>
</gene>
<dbReference type="Gene3D" id="3.90.1570.10">
    <property type="entry name" value="tt1808, chain A"/>
    <property type="match status" value="1"/>
</dbReference>
<dbReference type="InterPro" id="IPR011335">
    <property type="entry name" value="Restrct_endonuc-II-like"/>
</dbReference>
<evidence type="ECO:0000313" key="3">
    <source>
        <dbReference type="Proteomes" id="UP000232003"/>
    </source>
</evidence>
<keyword evidence="2" id="KW-0378">Hydrolase</keyword>
<evidence type="ECO:0000313" key="2">
    <source>
        <dbReference type="EMBL" id="AUB36678.1"/>
    </source>
</evidence>
<dbReference type="Proteomes" id="UP000232003">
    <property type="component" value="Chromosome"/>
</dbReference>
<dbReference type="KEGG" id="nfl:COO91_02599"/>
<dbReference type="SUPFAM" id="SSF52980">
    <property type="entry name" value="Restriction endonuclease-like"/>
    <property type="match status" value="1"/>
</dbReference>
<reference evidence="2 3" key="1">
    <citation type="submission" date="2017-11" db="EMBL/GenBank/DDBJ databases">
        <title>Complete genome of a free-living desiccation-tolerant cyanobacterium and its photosynthetic adaptation to extreme terrestrial habitat.</title>
        <authorList>
            <person name="Shang J."/>
        </authorList>
    </citation>
    <scope>NUCLEOTIDE SEQUENCE [LARGE SCALE GENOMIC DNA]</scope>
    <source>
        <strain evidence="2 3">CCNUN1</strain>
    </source>
</reference>
<dbReference type="Pfam" id="PF05685">
    <property type="entry name" value="Uma2"/>
    <property type="match status" value="1"/>
</dbReference>
<dbReference type="CDD" id="cd06260">
    <property type="entry name" value="DUF820-like"/>
    <property type="match status" value="1"/>
</dbReference>
<name>A0A2K8SMP4_9NOSO</name>
<keyword evidence="3" id="KW-1185">Reference proteome</keyword>
<dbReference type="PANTHER" id="PTHR35400:SF3">
    <property type="entry name" value="SLL1072 PROTEIN"/>
    <property type="match status" value="1"/>
</dbReference>
<dbReference type="PANTHER" id="PTHR35400">
    <property type="entry name" value="SLR1083 PROTEIN"/>
    <property type="match status" value="1"/>
</dbReference>
<accession>A0A2K8SMP4</accession>
<dbReference type="GO" id="GO:0004519">
    <property type="term" value="F:endonuclease activity"/>
    <property type="evidence" value="ECO:0007669"/>
    <property type="project" value="UniProtKB-KW"/>
</dbReference>
<dbReference type="OrthoDB" id="449656at2"/>
<dbReference type="RefSeq" id="WP_100898549.1">
    <property type="nucleotide sequence ID" value="NZ_CAWNNC010000001.1"/>
</dbReference>
<organism evidence="2 3">
    <name type="scientific">Nostoc flagelliforme CCNUN1</name>
    <dbReference type="NCBI Taxonomy" id="2038116"/>
    <lineage>
        <taxon>Bacteria</taxon>
        <taxon>Bacillati</taxon>
        <taxon>Cyanobacteriota</taxon>
        <taxon>Cyanophyceae</taxon>
        <taxon>Nostocales</taxon>
        <taxon>Nostocaceae</taxon>
        <taxon>Nostoc</taxon>
    </lineage>
</organism>
<keyword evidence="2" id="KW-0255">Endonuclease</keyword>
<proteinExistence type="predicted"/>
<dbReference type="EMBL" id="CP024785">
    <property type="protein sequence ID" value="AUB36678.1"/>
    <property type="molecule type" value="Genomic_DNA"/>
</dbReference>
<feature type="domain" description="Putative restriction endonuclease" evidence="1">
    <location>
        <begin position="27"/>
        <end position="193"/>
    </location>
</feature>
<sequence length="237" mass="26896">MVNLSLKQRIPPLENGDRLTRYEFERRYQAMPRHQKAELIEGVVYLAFPLRFESHAEPHGHTITWLGVYEASTPGVRLGIEPTVRLDRDNEPQPDGVLLITPAARGQSRFSNDDYIEGAPELVIEIAASSVAIDLHDKKKIYGRNGVKEYIVWQIFENKLDWFRLQQGEYVSLEVDADGIIKSQVFPGLWLSMPDLLAGNMQQVLAVLQLGLNSPEHQLFVQKLSSQNSGVKIHEPE</sequence>